<dbReference type="KEGG" id="stri:C7M71_028520"/>
<dbReference type="AlphaFoldDB" id="A0A345T436"/>
<keyword evidence="3" id="KW-1185">Reference proteome</keyword>
<proteinExistence type="predicted"/>
<sequence length="71" mass="7607">MNFFITLRQRTDSLLPPRWQYISAALFGVVLYAAFAVSQGDSAMMTALESCAGAAVGLIVVAALRRLGATR</sequence>
<dbReference type="EMBL" id="CP031264">
    <property type="protein sequence ID" value="AXI80741.1"/>
    <property type="molecule type" value="Genomic_DNA"/>
</dbReference>
<keyword evidence="1" id="KW-0472">Membrane</keyword>
<dbReference type="Proteomes" id="UP000249340">
    <property type="component" value="Chromosome"/>
</dbReference>
<name>A0A345T436_9ACTN</name>
<keyword evidence="1" id="KW-1133">Transmembrane helix</keyword>
<evidence type="ECO:0000313" key="2">
    <source>
        <dbReference type="EMBL" id="AXI80741.1"/>
    </source>
</evidence>
<reference evidence="3" key="1">
    <citation type="submission" date="2018-07" db="EMBL/GenBank/DDBJ databases">
        <title>Streptacidiphilus bronchialis DSM 106435 chromosome.</title>
        <authorList>
            <person name="Batra D."/>
            <person name="Gulvik C.A."/>
        </authorList>
    </citation>
    <scope>NUCLEOTIDE SEQUENCE [LARGE SCALE GENOMIC DNA]</scope>
    <source>
        <strain evidence="3">DSM 106435</strain>
    </source>
</reference>
<evidence type="ECO:0000256" key="1">
    <source>
        <dbReference type="SAM" id="Phobius"/>
    </source>
</evidence>
<gene>
    <name evidence="2" type="ORF">C7M71_028520</name>
</gene>
<accession>A0A345T436</accession>
<evidence type="ECO:0000313" key="3">
    <source>
        <dbReference type="Proteomes" id="UP000249340"/>
    </source>
</evidence>
<protein>
    <submittedName>
        <fullName evidence="2">Uncharacterized protein</fullName>
    </submittedName>
</protein>
<feature type="transmembrane region" description="Helical" evidence="1">
    <location>
        <begin position="43"/>
        <end position="64"/>
    </location>
</feature>
<keyword evidence="1" id="KW-0812">Transmembrane</keyword>
<organism evidence="2 3">
    <name type="scientific">Peterkaempfera bronchialis</name>
    <dbReference type="NCBI Taxonomy" id="2126346"/>
    <lineage>
        <taxon>Bacteria</taxon>
        <taxon>Bacillati</taxon>
        <taxon>Actinomycetota</taxon>
        <taxon>Actinomycetes</taxon>
        <taxon>Kitasatosporales</taxon>
        <taxon>Streptomycetaceae</taxon>
        <taxon>Peterkaempfera</taxon>
    </lineage>
</organism>
<feature type="transmembrane region" description="Helical" evidence="1">
    <location>
        <begin position="21"/>
        <end position="37"/>
    </location>
</feature>